<comment type="caution">
    <text evidence="2">The sequence shown here is derived from an EMBL/GenBank/DDBJ whole genome shotgun (WGS) entry which is preliminary data.</text>
</comment>
<protein>
    <submittedName>
        <fullName evidence="2">Uncharacterized protein</fullName>
    </submittedName>
</protein>
<dbReference type="Proteomes" id="UP000289886">
    <property type="component" value="Unassembled WGS sequence"/>
</dbReference>
<sequence length="125" mass="13572">MMLRGYASGSSDKHTIIGPLSELSENSAKLCGTPPGHLPEKKNRNEERQEQGTDGREEAGDVGAELEDKGAPPSQHQSESAETREPPNGMEPPTPQPRLKRLSHGPSQNEDTENDEGFVMVAKKN</sequence>
<organism evidence="2 3">
    <name type="scientific">Acipenser ruthenus</name>
    <name type="common">Sterlet sturgeon</name>
    <dbReference type="NCBI Taxonomy" id="7906"/>
    <lineage>
        <taxon>Eukaryota</taxon>
        <taxon>Metazoa</taxon>
        <taxon>Chordata</taxon>
        <taxon>Craniata</taxon>
        <taxon>Vertebrata</taxon>
        <taxon>Euteleostomi</taxon>
        <taxon>Actinopterygii</taxon>
        <taxon>Chondrostei</taxon>
        <taxon>Acipenseriformes</taxon>
        <taxon>Acipenseridae</taxon>
        <taxon>Acipenser</taxon>
    </lineage>
</organism>
<evidence type="ECO:0000256" key="1">
    <source>
        <dbReference type="SAM" id="MobiDB-lite"/>
    </source>
</evidence>
<keyword evidence="3" id="KW-1185">Reference proteome</keyword>
<feature type="compositionally biased region" description="Basic and acidic residues" evidence="1">
    <location>
        <begin position="38"/>
        <end position="59"/>
    </location>
</feature>
<evidence type="ECO:0000313" key="3">
    <source>
        <dbReference type="Proteomes" id="UP000289886"/>
    </source>
</evidence>
<dbReference type="AlphaFoldDB" id="A0A444UJY8"/>
<proteinExistence type="predicted"/>
<accession>A0A444UJY8</accession>
<name>A0A444UJY8_ACIRT</name>
<gene>
    <name evidence="2" type="ORF">EOD39_4069</name>
</gene>
<feature type="region of interest" description="Disordered" evidence="1">
    <location>
        <begin position="1"/>
        <end position="125"/>
    </location>
</feature>
<reference evidence="2 3" key="1">
    <citation type="submission" date="2019-01" db="EMBL/GenBank/DDBJ databases">
        <title>Draft Genome and Complete Hox-Cluster Characterization of the Sterlet Sturgeon (Acipenser ruthenus).</title>
        <authorList>
            <person name="Wei Q."/>
        </authorList>
    </citation>
    <scope>NUCLEOTIDE SEQUENCE [LARGE SCALE GENOMIC DNA]</scope>
    <source>
        <strain evidence="2">WHYD16114868_AA</strain>
        <tissue evidence="2">Blood</tissue>
    </source>
</reference>
<dbReference type="EMBL" id="SCEB01214410">
    <property type="protein sequence ID" value="RXM35481.1"/>
    <property type="molecule type" value="Genomic_DNA"/>
</dbReference>
<evidence type="ECO:0000313" key="2">
    <source>
        <dbReference type="EMBL" id="RXM35481.1"/>
    </source>
</evidence>